<sequence length="104" mass="11343">MLTTFIDFEDSEHAAQVLEDQSLRSFDGHKLTFTDMGVFETKTDIPNEIVKSLFGERRPRARGGRGRRPRPALVTVVAMKTPLSVAVAIAMNPATPVTAMNVGG</sequence>
<gene>
    <name evidence="1" type="ORF">D0Z00_000482</name>
</gene>
<evidence type="ECO:0000313" key="2">
    <source>
        <dbReference type="Proteomes" id="UP000744676"/>
    </source>
</evidence>
<keyword evidence="2" id="KW-1185">Reference proteome</keyword>
<protein>
    <submittedName>
        <fullName evidence="1">Uncharacterized protein</fullName>
    </submittedName>
</protein>
<evidence type="ECO:0000313" key="1">
    <source>
        <dbReference type="EMBL" id="KAF5102299.1"/>
    </source>
</evidence>
<name>A0ACB6V9W7_9ASCO</name>
<dbReference type="EMBL" id="QVQA01000006">
    <property type="protein sequence ID" value="KAF5102299.1"/>
    <property type="molecule type" value="Genomic_DNA"/>
</dbReference>
<proteinExistence type="predicted"/>
<accession>A0ACB6V9W7</accession>
<dbReference type="Proteomes" id="UP000744676">
    <property type="component" value="Unassembled WGS sequence"/>
</dbReference>
<organism evidence="1 2">
    <name type="scientific">Geotrichum galactomycetum</name>
    <dbReference type="NCBI Taxonomy" id="27317"/>
    <lineage>
        <taxon>Eukaryota</taxon>
        <taxon>Fungi</taxon>
        <taxon>Dikarya</taxon>
        <taxon>Ascomycota</taxon>
        <taxon>Saccharomycotina</taxon>
        <taxon>Dipodascomycetes</taxon>
        <taxon>Dipodascales</taxon>
        <taxon>Dipodascaceae</taxon>
        <taxon>Geotrichum</taxon>
    </lineage>
</organism>
<comment type="caution">
    <text evidence="1">The sequence shown here is derived from an EMBL/GenBank/DDBJ whole genome shotgun (WGS) entry which is preliminary data.</text>
</comment>
<reference evidence="1 2" key="1">
    <citation type="journal article" date="2020" name="Front. Microbiol.">
        <title>Phenotypic and Genetic Characterization of the Cheese Ripening Yeast Geotrichum candidum.</title>
        <authorList>
            <person name="Perkins V."/>
            <person name="Vignola S."/>
            <person name="Lessard M.H."/>
            <person name="Plante P.L."/>
            <person name="Corbeil J."/>
            <person name="Dugat-Bony E."/>
            <person name="Frenette M."/>
            <person name="Labrie S."/>
        </authorList>
    </citation>
    <scope>NUCLEOTIDE SEQUENCE [LARGE SCALE GENOMIC DNA]</scope>
    <source>
        <strain evidence="1 2">LMA-1147</strain>
    </source>
</reference>